<reference evidence="3" key="1">
    <citation type="submission" date="2024-02" db="UniProtKB">
        <authorList>
            <consortium name="WormBaseParasite"/>
        </authorList>
    </citation>
    <scope>IDENTIFICATION</scope>
</reference>
<feature type="transmembrane region" description="Helical" evidence="1">
    <location>
        <begin position="21"/>
        <end position="46"/>
    </location>
</feature>
<dbReference type="WBParaSite" id="MBELARI_LOCUS4944">
    <property type="protein sequence ID" value="MBELARI_LOCUS4944"/>
    <property type="gene ID" value="MBELARI_LOCUS4944"/>
</dbReference>
<organism evidence="2 3">
    <name type="scientific">Mesorhabditis belari</name>
    <dbReference type="NCBI Taxonomy" id="2138241"/>
    <lineage>
        <taxon>Eukaryota</taxon>
        <taxon>Metazoa</taxon>
        <taxon>Ecdysozoa</taxon>
        <taxon>Nematoda</taxon>
        <taxon>Chromadorea</taxon>
        <taxon>Rhabditida</taxon>
        <taxon>Rhabditina</taxon>
        <taxon>Rhabditomorpha</taxon>
        <taxon>Rhabditoidea</taxon>
        <taxon>Rhabditidae</taxon>
        <taxon>Mesorhabditinae</taxon>
        <taxon>Mesorhabditis</taxon>
    </lineage>
</organism>
<keyword evidence="1" id="KW-1133">Transmembrane helix</keyword>
<proteinExistence type="predicted"/>
<protein>
    <submittedName>
        <fullName evidence="3">Uncharacterized protein</fullName>
    </submittedName>
</protein>
<sequence length="231" mass="26212">MFFRFVDKSTILAQFALYLQFSGYVAIGIGTILMSLSRVTLVWAPIRTRFLWTANVMRILVFTQNFIAYAHALPCFFAQISFLPMGQEKFIAFPTSTALVERLLAYSTAILLLVFSVSCVDQVFVYLGRLFPASGLATLGLTMMHYSMDIHLFFTTFSPWLIHRTLRTKALGWSIGKASQTDVGHPQAIRTVTQHPQQRTINIDERNSRNTLPKLSIQTSFPNFISKKPDD</sequence>
<accession>A0AAF3FD74</accession>
<evidence type="ECO:0000313" key="3">
    <source>
        <dbReference type="WBParaSite" id="MBELARI_LOCUS4944"/>
    </source>
</evidence>
<feature type="transmembrane region" description="Helical" evidence="1">
    <location>
        <begin position="103"/>
        <end position="124"/>
    </location>
</feature>
<feature type="transmembrane region" description="Helical" evidence="1">
    <location>
        <begin position="66"/>
        <end position="83"/>
    </location>
</feature>
<evidence type="ECO:0000256" key="1">
    <source>
        <dbReference type="SAM" id="Phobius"/>
    </source>
</evidence>
<dbReference type="Proteomes" id="UP000887575">
    <property type="component" value="Unassembled WGS sequence"/>
</dbReference>
<keyword evidence="2" id="KW-1185">Reference proteome</keyword>
<name>A0AAF3FD74_9BILA</name>
<keyword evidence="1" id="KW-0812">Transmembrane</keyword>
<evidence type="ECO:0000313" key="2">
    <source>
        <dbReference type="Proteomes" id="UP000887575"/>
    </source>
</evidence>
<dbReference type="AlphaFoldDB" id="A0AAF3FD74"/>
<keyword evidence="1" id="KW-0472">Membrane</keyword>